<accession>A0A5C6F5S5</accession>
<keyword evidence="3" id="KW-1185">Reference proteome</keyword>
<dbReference type="AlphaFoldDB" id="A0A5C6F5S5"/>
<proteinExistence type="predicted"/>
<gene>
    <name evidence="2" type="ORF">Poly59_26460</name>
</gene>
<organism evidence="2 3">
    <name type="scientific">Rubripirellula reticaptiva</name>
    <dbReference type="NCBI Taxonomy" id="2528013"/>
    <lineage>
        <taxon>Bacteria</taxon>
        <taxon>Pseudomonadati</taxon>
        <taxon>Planctomycetota</taxon>
        <taxon>Planctomycetia</taxon>
        <taxon>Pirellulales</taxon>
        <taxon>Pirellulaceae</taxon>
        <taxon>Rubripirellula</taxon>
    </lineage>
</organism>
<evidence type="ECO:0000313" key="3">
    <source>
        <dbReference type="Proteomes" id="UP000317977"/>
    </source>
</evidence>
<reference evidence="2 3" key="1">
    <citation type="submission" date="2019-02" db="EMBL/GenBank/DDBJ databases">
        <title>Deep-cultivation of Planctomycetes and their phenomic and genomic characterization uncovers novel biology.</title>
        <authorList>
            <person name="Wiegand S."/>
            <person name="Jogler M."/>
            <person name="Boedeker C."/>
            <person name="Pinto D."/>
            <person name="Vollmers J."/>
            <person name="Rivas-Marin E."/>
            <person name="Kohn T."/>
            <person name="Peeters S.H."/>
            <person name="Heuer A."/>
            <person name="Rast P."/>
            <person name="Oberbeckmann S."/>
            <person name="Bunk B."/>
            <person name="Jeske O."/>
            <person name="Meyerdierks A."/>
            <person name="Storesund J.E."/>
            <person name="Kallscheuer N."/>
            <person name="Luecker S."/>
            <person name="Lage O.M."/>
            <person name="Pohl T."/>
            <person name="Merkel B.J."/>
            <person name="Hornburger P."/>
            <person name="Mueller R.-W."/>
            <person name="Bruemmer F."/>
            <person name="Labrenz M."/>
            <person name="Spormann A.M."/>
            <person name="Op Den Camp H."/>
            <person name="Overmann J."/>
            <person name="Amann R."/>
            <person name="Jetten M.S.M."/>
            <person name="Mascher T."/>
            <person name="Medema M.H."/>
            <person name="Devos D.P."/>
            <person name="Kaster A.-K."/>
            <person name="Ovreas L."/>
            <person name="Rohde M."/>
            <person name="Galperin M.Y."/>
            <person name="Jogler C."/>
        </authorList>
    </citation>
    <scope>NUCLEOTIDE SEQUENCE [LARGE SCALE GENOMIC DNA]</scope>
    <source>
        <strain evidence="2 3">Poly59</strain>
    </source>
</reference>
<name>A0A5C6F5S5_9BACT</name>
<protein>
    <submittedName>
        <fullName evidence="2">Uncharacterized protein</fullName>
    </submittedName>
</protein>
<evidence type="ECO:0000256" key="1">
    <source>
        <dbReference type="SAM" id="MobiDB-lite"/>
    </source>
</evidence>
<evidence type="ECO:0000313" key="2">
    <source>
        <dbReference type="EMBL" id="TWU56342.1"/>
    </source>
</evidence>
<feature type="region of interest" description="Disordered" evidence="1">
    <location>
        <begin position="1"/>
        <end position="20"/>
    </location>
</feature>
<dbReference type="Proteomes" id="UP000317977">
    <property type="component" value="Unassembled WGS sequence"/>
</dbReference>
<sequence precursor="true">MPNHAAGFVQPELPTLRQDDCPNAANKITELDAGRSKIKQRQISGSEIEQGSSRTEVEGSTWQLFKTHFAYTAHWLLFYR</sequence>
<comment type="caution">
    <text evidence="2">The sequence shown here is derived from an EMBL/GenBank/DDBJ whole genome shotgun (WGS) entry which is preliminary data.</text>
</comment>
<dbReference type="EMBL" id="SJPX01000002">
    <property type="protein sequence ID" value="TWU56342.1"/>
    <property type="molecule type" value="Genomic_DNA"/>
</dbReference>